<dbReference type="InterPro" id="IPR013328">
    <property type="entry name" value="6PGD_dom2"/>
</dbReference>
<evidence type="ECO:0000256" key="1">
    <source>
        <dbReference type="ARBA" id="ARBA00002526"/>
    </source>
</evidence>
<feature type="active site" description="Proton acceptor" evidence="11">
    <location>
        <position position="181"/>
    </location>
</feature>
<evidence type="ECO:0000256" key="4">
    <source>
        <dbReference type="ARBA" id="ARBA00013011"/>
    </source>
</evidence>
<dbReference type="InterPro" id="IPR006113">
    <property type="entry name" value="6PGDH_Gnd/GntZ"/>
</dbReference>
<accession>A0A143PFK2</accession>
<dbReference type="AlphaFoldDB" id="A0A143PFK2"/>
<dbReference type="Gene3D" id="1.10.1040.10">
    <property type="entry name" value="N-(1-d-carboxylethyl)-l-norvaline Dehydrogenase, domain 2"/>
    <property type="match status" value="1"/>
</dbReference>
<comment type="function">
    <text evidence="1 10">Catalyzes the oxidative decarboxylation of 6-phosphogluconate to ribulose 5-phosphate and CO(2), with concomitant reduction of NADP to NADPH.</text>
</comment>
<dbReference type="InterPro" id="IPR008927">
    <property type="entry name" value="6-PGluconate_DH-like_C_sf"/>
</dbReference>
<evidence type="ECO:0000256" key="6">
    <source>
        <dbReference type="ARBA" id="ARBA00023002"/>
    </source>
</evidence>
<keyword evidence="6 10" id="KW-0560">Oxidoreductase</keyword>
<protein>
    <recommendedName>
        <fullName evidence="5 10">6-phosphogluconate dehydrogenase, decarboxylating</fullName>
        <ecNumber evidence="4 10">1.1.1.44</ecNumber>
    </recommendedName>
</protein>
<feature type="binding site" description="in other chain" evidence="12">
    <location>
        <position position="286"/>
    </location>
    <ligand>
        <name>substrate</name>
        <note>ligand shared between dimeric partners</note>
    </ligand>
</feature>
<dbReference type="InterPro" id="IPR006114">
    <property type="entry name" value="6PGDH_C"/>
</dbReference>
<feature type="binding site" description="in other chain" evidence="12">
    <location>
        <position position="189"/>
    </location>
    <ligand>
        <name>substrate</name>
        <note>ligand shared between dimeric partners</note>
    </ligand>
</feature>
<dbReference type="GO" id="GO:0019521">
    <property type="term" value="P:D-gluconate metabolic process"/>
    <property type="evidence" value="ECO:0007669"/>
    <property type="project" value="UniProtKB-KW"/>
</dbReference>
<dbReference type="InterPro" id="IPR036291">
    <property type="entry name" value="NAD(P)-bd_dom_sf"/>
</dbReference>
<evidence type="ECO:0000256" key="10">
    <source>
        <dbReference type="PIRNR" id="PIRNR000109"/>
    </source>
</evidence>
<dbReference type="KEGG" id="abac:LuPra_00224"/>
<dbReference type="Proteomes" id="UP000076079">
    <property type="component" value="Chromosome"/>
</dbReference>
<dbReference type="PANTHER" id="PTHR11811">
    <property type="entry name" value="6-PHOSPHOGLUCONATE DEHYDROGENASE"/>
    <property type="match status" value="1"/>
</dbReference>
<comment type="catalytic activity">
    <reaction evidence="9 10 13">
        <text>6-phospho-D-gluconate + NADP(+) = D-ribulose 5-phosphate + CO2 + NADPH</text>
        <dbReference type="Rhea" id="RHEA:10116"/>
        <dbReference type="ChEBI" id="CHEBI:16526"/>
        <dbReference type="ChEBI" id="CHEBI:57783"/>
        <dbReference type="ChEBI" id="CHEBI:58121"/>
        <dbReference type="ChEBI" id="CHEBI:58349"/>
        <dbReference type="ChEBI" id="CHEBI:58759"/>
        <dbReference type="EC" id="1.1.1.44"/>
    </reaction>
</comment>
<evidence type="ECO:0000256" key="3">
    <source>
        <dbReference type="ARBA" id="ARBA00008419"/>
    </source>
</evidence>
<evidence type="ECO:0000256" key="5">
    <source>
        <dbReference type="ARBA" id="ARBA00018193"/>
    </source>
</evidence>
<dbReference type="GO" id="GO:0006098">
    <property type="term" value="P:pentose-phosphate shunt"/>
    <property type="evidence" value="ECO:0007669"/>
    <property type="project" value="UniProtKB-UniPathway"/>
</dbReference>
<dbReference type="EMBL" id="CP015136">
    <property type="protein sequence ID" value="AMY07060.1"/>
    <property type="molecule type" value="Genomic_DNA"/>
</dbReference>
<evidence type="ECO:0000313" key="15">
    <source>
        <dbReference type="EMBL" id="AMY07060.1"/>
    </source>
</evidence>
<evidence type="ECO:0000256" key="2">
    <source>
        <dbReference type="ARBA" id="ARBA00004874"/>
    </source>
</evidence>
<feature type="binding site" description="in other chain" evidence="12">
    <location>
        <begin position="126"/>
        <end position="128"/>
    </location>
    <ligand>
        <name>substrate</name>
        <note>ligand shared between dimeric partners</note>
    </ligand>
</feature>
<evidence type="ECO:0000259" key="14">
    <source>
        <dbReference type="SMART" id="SM01350"/>
    </source>
</evidence>
<feature type="binding site" description="in other chain" evidence="12">
    <location>
        <position position="100"/>
    </location>
    <ligand>
        <name>substrate</name>
        <note>ligand shared between dimeric partners</note>
    </ligand>
</feature>
<evidence type="ECO:0000256" key="8">
    <source>
        <dbReference type="ARBA" id="ARBA00023126"/>
    </source>
</evidence>
<sequence length="473" mass="50229">MTCDIGVVGLGVMGGNLARNIESRGFTVAGYDLSAAKTEAFAAGEGRRVVGAVSAEALAEVLARPRKVLLMVPAGKPVDDVIAHVAPHLGAGDILIDAGNSYFKDTDRREAELATRGLQYLGTGVSGGEEGALRGPAIMPGGSRAAWDAVAAIFQAISAKADDGEPCVGYVGARGAGHYVKMVHNGIEYGDMQLIAETYDLFSRGLGMSASEISDIFAEWNRGELKSYLVEITADVLAQGDPDTGAPLVDVILDEAQQKGTGKWMSQNAFDVGAPIPTVNSAVESRLISAQKSERVAASRLLTGPSSTFSGGRTRLIEAAKHALYASKVTSYAQGMALLRMASAEYGYDIDPGEVARIWRAGCIIRATLLNDIRAAFGRDPQLVNLLLDRAFSDAVGARQQAWREMVQVAVGLGIPVPATAASLAYYDAYRSARLPANLTQGQRDYFGAHTYRRTDREGSFHTQWGQRLTPNA</sequence>
<keyword evidence="8 10" id="KW-0570">Pentose shunt</keyword>
<dbReference type="RefSeq" id="WP_110169061.1">
    <property type="nucleotide sequence ID" value="NZ_CP015136.1"/>
</dbReference>
<dbReference type="Gene3D" id="1.20.5.320">
    <property type="entry name" value="6-Phosphogluconate Dehydrogenase, domain 3"/>
    <property type="match status" value="1"/>
</dbReference>
<feature type="binding site" description="in other chain" evidence="12">
    <location>
        <position position="259"/>
    </location>
    <ligand>
        <name>substrate</name>
        <note>ligand shared between dimeric partners</note>
    </ligand>
</feature>
<comment type="pathway">
    <text evidence="2 10 13">Carbohydrate degradation; pentose phosphate pathway; D-ribulose 5-phosphate from D-glucose 6-phosphate (oxidative stage): step 3/3.</text>
</comment>
<feature type="binding site" evidence="12">
    <location>
        <position position="450"/>
    </location>
    <ligand>
        <name>substrate</name>
        <note>ligand shared between dimeric partners</note>
    </ligand>
</feature>
<reference evidence="15 16" key="1">
    <citation type="journal article" date="2016" name="Genome Announc.">
        <title>First Complete Genome Sequence of a Subdivision 6 Acidobacterium Strain.</title>
        <authorList>
            <person name="Huang S."/>
            <person name="Vieira S."/>
            <person name="Bunk B."/>
            <person name="Riedel T."/>
            <person name="Sproer C."/>
            <person name="Overmann J."/>
        </authorList>
    </citation>
    <scope>NUCLEOTIDE SEQUENCE [LARGE SCALE GENOMIC DNA]</scope>
    <source>
        <strain evidence="16">DSM 100886 HEG_-6_39</strain>
    </source>
</reference>
<dbReference type="FunFam" id="1.10.1040.10:FF:000002">
    <property type="entry name" value="6-phosphogluconate dehydrogenase, decarboxylating"/>
    <property type="match status" value="1"/>
</dbReference>
<keyword evidence="7 13" id="KW-0311">Gluconate utilization</keyword>
<feature type="domain" description="6-phosphogluconate dehydrogenase C-terminal" evidence="14">
    <location>
        <begin position="177"/>
        <end position="466"/>
    </location>
</feature>
<dbReference type="SUPFAM" id="SSF48179">
    <property type="entry name" value="6-phosphogluconate dehydrogenase C-terminal domain-like"/>
    <property type="match status" value="1"/>
</dbReference>
<dbReference type="NCBIfam" id="NF006765">
    <property type="entry name" value="PRK09287.1"/>
    <property type="match status" value="1"/>
</dbReference>
<comment type="similarity">
    <text evidence="3 10 13">Belongs to the 6-phosphogluconate dehydrogenase family.</text>
</comment>
<evidence type="ECO:0000256" key="12">
    <source>
        <dbReference type="PIRSR" id="PIRSR000109-2"/>
    </source>
</evidence>
<feature type="binding site" evidence="12">
    <location>
        <position position="444"/>
    </location>
    <ligand>
        <name>substrate</name>
        <note>ligand shared between dimeric partners</note>
    </ligand>
</feature>
<evidence type="ECO:0000256" key="11">
    <source>
        <dbReference type="PIRSR" id="PIRSR000109-1"/>
    </source>
</evidence>
<evidence type="ECO:0000256" key="13">
    <source>
        <dbReference type="RuleBase" id="RU000485"/>
    </source>
</evidence>
<proteinExistence type="inferred from homology"/>
<dbReference type="PRINTS" id="PR00076">
    <property type="entry name" value="6PGDHDRGNASE"/>
</dbReference>
<feature type="active site" description="Proton donor" evidence="11">
    <location>
        <position position="188"/>
    </location>
</feature>
<gene>
    <name evidence="15" type="primary">gndA</name>
    <name evidence="15" type="ORF">LuPra_00224</name>
</gene>
<keyword evidence="10 13" id="KW-0521">NADP</keyword>
<dbReference type="EC" id="1.1.1.44" evidence="4 10"/>
<dbReference type="STRING" id="1855912.LuPra_00224"/>
<dbReference type="PIRSF" id="PIRSF000109">
    <property type="entry name" value="6PGD"/>
    <property type="match status" value="1"/>
</dbReference>
<dbReference type="FunFam" id="1.20.5.320:FF:000001">
    <property type="entry name" value="6-phosphogluconate dehydrogenase, decarboxylating"/>
    <property type="match status" value="1"/>
</dbReference>
<dbReference type="SUPFAM" id="SSF51735">
    <property type="entry name" value="NAD(P)-binding Rossmann-fold domains"/>
    <property type="match status" value="1"/>
</dbReference>
<feature type="binding site" description="in other chain" evidence="12">
    <location>
        <begin position="184"/>
        <end position="185"/>
    </location>
    <ligand>
        <name>substrate</name>
        <note>ligand shared between dimeric partners</note>
    </ligand>
</feature>
<evidence type="ECO:0000256" key="9">
    <source>
        <dbReference type="ARBA" id="ARBA00048640"/>
    </source>
</evidence>
<dbReference type="InterPro" id="IPR006115">
    <property type="entry name" value="6PGDH_NADP-bd"/>
</dbReference>
<dbReference type="OrthoDB" id="9804542at2"/>
<evidence type="ECO:0000256" key="7">
    <source>
        <dbReference type="ARBA" id="ARBA00023064"/>
    </source>
</evidence>
<dbReference type="Pfam" id="PF00393">
    <property type="entry name" value="6PGD"/>
    <property type="match status" value="1"/>
</dbReference>
<dbReference type="NCBIfam" id="TIGR00873">
    <property type="entry name" value="gnd"/>
    <property type="match status" value="1"/>
</dbReference>
<comment type="subunit">
    <text evidence="10">Homodimer.</text>
</comment>
<dbReference type="PATRIC" id="fig|1813736.3.peg.236"/>
<keyword evidence="16" id="KW-1185">Reference proteome</keyword>
<dbReference type="InterPro" id="IPR006183">
    <property type="entry name" value="Pgluconate_DH"/>
</dbReference>
<organism evidence="15 16">
    <name type="scientific">Luteitalea pratensis</name>
    <dbReference type="NCBI Taxonomy" id="1855912"/>
    <lineage>
        <taxon>Bacteria</taxon>
        <taxon>Pseudomonadati</taxon>
        <taxon>Acidobacteriota</taxon>
        <taxon>Vicinamibacteria</taxon>
        <taxon>Vicinamibacterales</taxon>
        <taxon>Vicinamibacteraceae</taxon>
        <taxon>Luteitalea</taxon>
    </lineage>
</organism>
<dbReference type="Gene3D" id="3.40.50.720">
    <property type="entry name" value="NAD(P)-binding Rossmann-like Domain"/>
    <property type="match status" value="1"/>
</dbReference>
<dbReference type="GO" id="GO:0004616">
    <property type="term" value="F:phosphogluconate dehydrogenase (decarboxylating) activity"/>
    <property type="evidence" value="ECO:0007669"/>
    <property type="project" value="UniProtKB-EC"/>
</dbReference>
<name>A0A143PFK2_LUTPR</name>
<reference evidence="16" key="2">
    <citation type="submission" date="2016-04" db="EMBL/GenBank/DDBJ databases">
        <title>First Complete Genome Sequence of a Subdivision 6 Acidobacterium.</title>
        <authorList>
            <person name="Huang S."/>
            <person name="Vieira S."/>
            <person name="Bunk B."/>
            <person name="Riedel T."/>
            <person name="Sproeer C."/>
            <person name="Overmann J."/>
        </authorList>
    </citation>
    <scope>NUCLEOTIDE SEQUENCE [LARGE SCALE GENOMIC DNA]</scope>
    <source>
        <strain evidence="16">DSM 100886 HEG_-6_39</strain>
    </source>
</reference>
<dbReference type="GO" id="GO:0050661">
    <property type="term" value="F:NADP binding"/>
    <property type="evidence" value="ECO:0007669"/>
    <property type="project" value="InterPro"/>
</dbReference>
<dbReference type="UniPathway" id="UPA00115">
    <property type="reaction ID" value="UER00410"/>
</dbReference>
<dbReference type="SMART" id="SM01350">
    <property type="entry name" value="6PGD"/>
    <property type="match status" value="1"/>
</dbReference>
<dbReference type="Pfam" id="PF03446">
    <property type="entry name" value="NAD_binding_2"/>
    <property type="match status" value="1"/>
</dbReference>
<evidence type="ECO:0000313" key="16">
    <source>
        <dbReference type="Proteomes" id="UP000076079"/>
    </source>
</evidence>